<name>A0ABV4ARJ4_9GAMM</name>
<reference evidence="1 2" key="1">
    <citation type="submission" date="2024-07" db="EMBL/GenBank/DDBJ databases">
        <title>Molecular mechanisms and environmental adaptations of flagellar loss and biofilm growth of Rhodanobacter under environmental stress.</title>
        <authorList>
            <person name="Chen M."/>
        </authorList>
    </citation>
    <scope>NUCLEOTIDE SEQUENCE [LARGE SCALE GENOMIC DNA]</scope>
    <source>
        <strain evidence="1 2">RS22</strain>
    </source>
</reference>
<evidence type="ECO:0000313" key="1">
    <source>
        <dbReference type="EMBL" id="MEY2181913.1"/>
    </source>
</evidence>
<protein>
    <submittedName>
        <fullName evidence="1">2'-5' RNA ligase family protein</fullName>
    </submittedName>
</protein>
<organism evidence="1 2">
    <name type="scientific">Rhodanobacter humi</name>
    <dbReference type="NCBI Taxonomy" id="1888173"/>
    <lineage>
        <taxon>Bacteria</taxon>
        <taxon>Pseudomonadati</taxon>
        <taxon>Pseudomonadota</taxon>
        <taxon>Gammaproteobacteria</taxon>
        <taxon>Lysobacterales</taxon>
        <taxon>Rhodanobacteraceae</taxon>
        <taxon>Rhodanobacter</taxon>
    </lineage>
</organism>
<dbReference type="Proteomes" id="UP001562159">
    <property type="component" value="Unassembled WGS sequence"/>
</dbReference>
<proteinExistence type="predicted"/>
<dbReference type="GO" id="GO:0016874">
    <property type="term" value="F:ligase activity"/>
    <property type="evidence" value="ECO:0007669"/>
    <property type="project" value="UniProtKB-KW"/>
</dbReference>
<dbReference type="InterPro" id="IPR009097">
    <property type="entry name" value="Cyclic_Pdiesterase"/>
</dbReference>
<comment type="caution">
    <text evidence="1">The sequence shown here is derived from an EMBL/GenBank/DDBJ whole genome shotgun (WGS) entry which is preliminary data.</text>
</comment>
<accession>A0ABV4ARJ4</accession>
<keyword evidence="1" id="KW-0436">Ligase</keyword>
<dbReference type="Gene3D" id="3.90.1140.10">
    <property type="entry name" value="Cyclic phosphodiesterase"/>
    <property type="match status" value="1"/>
</dbReference>
<keyword evidence="2" id="KW-1185">Reference proteome</keyword>
<evidence type="ECO:0000313" key="2">
    <source>
        <dbReference type="Proteomes" id="UP001562159"/>
    </source>
</evidence>
<dbReference type="SUPFAM" id="SSF55144">
    <property type="entry name" value="LigT-like"/>
    <property type="match status" value="1"/>
</dbReference>
<sequence length="194" mass="21484">MSRIAERRLFFMAMPPPAWVDDTRALLVRLGLDKRLRSALFAPANWHQSFSERIFSPTEEECAALLQVGSAVSASSCTLHFNRIDGPADMPGRIHWTMRARGVPKAFAALLQEVRDHLGHAGFGRIATGVTPHMTLSYCAHDTLDKIVLDPPVAWTIDELCLAIGGGNPYRYDIIGRWPLLPEIDPPATQPGLF</sequence>
<gene>
    <name evidence="1" type="ORF">AB7878_05740</name>
</gene>
<dbReference type="EMBL" id="JBGBPY010000001">
    <property type="protein sequence ID" value="MEY2181913.1"/>
    <property type="molecule type" value="Genomic_DNA"/>
</dbReference>